<dbReference type="SUPFAM" id="SSF53448">
    <property type="entry name" value="Nucleotide-diphospho-sugar transferases"/>
    <property type="match status" value="1"/>
</dbReference>
<sequence>MTELLSIILAAGEGTRMKSAMPKVLHPVGGLPIVAHVARAARQAGSSRIALVTGPRHQAIRDRLSAIDPQIVHFEQSEARGTGHAASMARDLFASANGYVAVVYGDHPLLRGSNFRAVLDRLDAGLDVAVLGFEPADPTGYGRFITDGERLLAIREHKDATEEEREIGLCNACILAFRAEVFRDLIDKIDTNNAQGEYYLTDLVGLANAAGKKVGYGVAPEVDVMGVNDRSQLARAEALFQEVRREDAMKAGVTLRDPKSVWFSWDTEIGRDVTIYPNVVFGPGVKIGDNVEIRAFCDLEEVSIGEGASIGPFARVRGGADLGPGVHLGNFVEVKNSRIGSGTKAGHLSYLGDAEIGSNTNIGAGTITCNYDGVNKDKTVIGDRVFIGSNASLVAPVTVGDGAYTASGSVITDDVPADALAFGRARQETKPGYAPKLREKALAKKASKGK</sequence>
<feature type="binding site" evidence="18">
    <location>
        <position position="350"/>
    </location>
    <ligand>
        <name>UDP-N-acetyl-alpha-D-glucosamine</name>
        <dbReference type="ChEBI" id="CHEBI:57705"/>
    </ligand>
</feature>
<dbReference type="CDD" id="cd03353">
    <property type="entry name" value="LbH_GlmU_C"/>
    <property type="match status" value="1"/>
</dbReference>
<dbReference type="RefSeq" id="WP_191773186.1">
    <property type="nucleotide sequence ID" value="NZ_JACYFU010000001.1"/>
</dbReference>
<feature type="binding site" evidence="18">
    <location>
        <position position="364"/>
    </location>
    <ligand>
        <name>acetyl-CoA</name>
        <dbReference type="ChEBI" id="CHEBI:57288"/>
    </ligand>
</feature>
<dbReference type="SUPFAM" id="SSF51161">
    <property type="entry name" value="Trimeric LpxA-like enzymes"/>
    <property type="match status" value="1"/>
</dbReference>
<feature type="domain" description="MobA-like NTP transferase" evidence="20">
    <location>
        <begin position="7"/>
        <end position="134"/>
    </location>
</feature>
<feature type="binding site" evidence="18">
    <location>
        <position position="335"/>
    </location>
    <ligand>
        <name>UDP-N-acetyl-alpha-D-glucosamine</name>
        <dbReference type="ChEBI" id="CHEBI:57705"/>
    </ligand>
</feature>
<evidence type="ECO:0000256" key="17">
    <source>
        <dbReference type="ARBA" id="ARBA00049628"/>
    </source>
</evidence>
<comment type="function">
    <text evidence="17 18">Catalyzes the last two sequential reactions in the de novo biosynthetic pathway for UDP-N-acetylglucosamine (UDP-GlcNAc). The C-terminal domain catalyzes the transfer of acetyl group from acetyl coenzyme A to glucosamine-1-phosphate (GlcN-1-P) to produce N-acetylglucosamine-1-phosphate (GlcNAc-1-P), which is converted into UDP-GlcNAc by the transfer of uridine 5-monophosphate (from uridine 5-triphosphate), a reaction catalyzed by the N-terminal domain.</text>
</comment>
<dbReference type="GO" id="GO:0000287">
    <property type="term" value="F:magnesium ion binding"/>
    <property type="evidence" value="ECO:0007669"/>
    <property type="project" value="UniProtKB-UniRule"/>
</dbReference>
<dbReference type="NCBIfam" id="NF010933">
    <property type="entry name" value="PRK14353.1"/>
    <property type="match status" value="1"/>
</dbReference>
<feature type="binding site" evidence="18">
    <location>
        <position position="76"/>
    </location>
    <ligand>
        <name>UDP-N-acetyl-alpha-D-glucosamine</name>
        <dbReference type="ChEBI" id="CHEBI:57705"/>
    </ligand>
</feature>
<feature type="binding site" evidence="18">
    <location>
        <begin position="104"/>
        <end position="106"/>
    </location>
    <ligand>
        <name>UDP-N-acetyl-alpha-D-glucosamine</name>
        <dbReference type="ChEBI" id="CHEBI:57705"/>
    </ligand>
</feature>
<dbReference type="EC" id="2.3.1.157" evidence="18"/>
<dbReference type="GO" id="GO:0003977">
    <property type="term" value="F:UDP-N-acetylglucosamine diphosphorylase activity"/>
    <property type="evidence" value="ECO:0007669"/>
    <property type="project" value="UniProtKB-UniRule"/>
</dbReference>
<dbReference type="PANTHER" id="PTHR43584:SF3">
    <property type="entry name" value="BIFUNCTIONAL PROTEIN GLMU"/>
    <property type="match status" value="1"/>
</dbReference>
<dbReference type="EC" id="2.7.7.23" evidence="18"/>
<comment type="similarity">
    <text evidence="2 18">In the C-terminal section; belongs to the transferase hexapeptide repeat family.</text>
</comment>
<evidence type="ECO:0000256" key="11">
    <source>
        <dbReference type="ARBA" id="ARBA00022984"/>
    </source>
</evidence>
<evidence type="ECO:0000256" key="13">
    <source>
        <dbReference type="ARBA" id="ARBA00023315"/>
    </source>
</evidence>
<comment type="similarity">
    <text evidence="3 18">In the N-terminal section; belongs to the N-acetylglucosamine-1-phosphate uridyltransferase family.</text>
</comment>
<accession>A0A927ISH4</accession>
<evidence type="ECO:0000256" key="16">
    <source>
        <dbReference type="ARBA" id="ARBA00048493"/>
    </source>
</evidence>
<evidence type="ECO:0000256" key="18">
    <source>
        <dbReference type="HAMAP-Rule" id="MF_01631"/>
    </source>
</evidence>
<dbReference type="GO" id="GO:0009245">
    <property type="term" value="P:lipid A biosynthetic process"/>
    <property type="evidence" value="ECO:0007669"/>
    <property type="project" value="UniProtKB-UniRule"/>
</dbReference>
<comment type="subunit">
    <text evidence="18">Homotrimer.</text>
</comment>
<keyword evidence="8 18" id="KW-0677">Repeat</keyword>
<evidence type="ECO:0000256" key="3">
    <source>
        <dbReference type="ARBA" id="ARBA00007947"/>
    </source>
</evidence>
<reference evidence="21" key="1">
    <citation type="submission" date="2020-09" db="EMBL/GenBank/DDBJ databases">
        <title>Genome seq and assembly of Devosia sp.</title>
        <authorList>
            <person name="Chhetri G."/>
        </authorList>
    </citation>
    <scope>NUCLEOTIDE SEQUENCE</scope>
    <source>
        <strain evidence="21">PTR5</strain>
    </source>
</reference>
<comment type="cofactor">
    <cofactor evidence="18">
        <name>Mg(2+)</name>
        <dbReference type="ChEBI" id="CHEBI:18420"/>
    </cofactor>
    <text evidence="18">Binds 1 Mg(2+) ion per subunit.</text>
</comment>
<keyword evidence="5 18" id="KW-0808">Transferase</keyword>
<gene>
    <name evidence="18 21" type="primary">glmU</name>
    <name evidence="21" type="ORF">IC608_05000</name>
</gene>
<protein>
    <recommendedName>
        <fullName evidence="18">Bifunctional protein GlmU</fullName>
    </recommendedName>
    <domain>
        <recommendedName>
            <fullName evidence="18">UDP-N-acetylglucosamine pyrophosphorylase</fullName>
            <ecNumber evidence="18">2.7.7.23</ecNumber>
        </recommendedName>
        <alternativeName>
            <fullName evidence="18">N-acetylglucosamine-1-phosphate uridyltransferase</fullName>
        </alternativeName>
    </domain>
    <domain>
        <recommendedName>
            <fullName evidence="18">Glucosamine-1-phosphate N-acetyltransferase</fullName>
            <ecNumber evidence="18">2.3.1.157</ecNumber>
        </recommendedName>
    </domain>
</protein>
<dbReference type="Proteomes" id="UP000654108">
    <property type="component" value="Unassembled WGS sequence"/>
</dbReference>
<feature type="region of interest" description="Linker" evidence="18">
    <location>
        <begin position="231"/>
        <end position="251"/>
    </location>
</feature>
<evidence type="ECO:0000256" key="7">
    <source>
        <dbReference type="ARBA" id="ARBA00022723"/>
    </source>
</evidence>
<feature type="binding site" evidence="18">
    <location>
        <position position="407"/>
    </location>
    <ligand>
        <name>acetyl-CoA</name>
        <dbReference type="ChEBI" id="CHEBI:57288"/>
    </ligand>
</feature>
<dbReference type="Pfam" id="PF00132">
    <property type="entry name" value="Hexapep"/>
    <property type="match status" value="3"/>
</dbReference>
<dbReference type="GO" id="GO:0071555">
    <property type="term" value="P:cell wall organization"/>
    <property type="evidence" value="ECO:0007669"/>
    <property type="project" value="UniProtKB-KW"/>
</dbReference>
<feature type="binding site" evidence="18">
    <location>
        <position position="424"/>
    </location>
    <ligand>
        <name>acetyl-CoA</name>
        <dbReference type="ChEBI" id="CHEBI:57288"/>
    </ligand>
</feature>
<dbReference type="AlphaFoldDB" id="A0A927ISH4"/>
<feature type="binding site" evidence="18">
    <location>
        <begin position="370"/>
        <end position="371"/>
    </location>
    <ligand>
        <name>acetyl-CoA</name>
        <dbReference type="ChEBI" id="CHEBI:57288"/>
    </ligand>
</feature>
<dbReference type="Gene3D" id="3.90.550.10">
    <property type="entry name" value="Spore Coat Polysaccharide Biosynthesis Protein SpsA, Chain A"/>
    <property type="match status" value="1"/>
</dbReference>
<dbReference type="Gene3D" id="2.160.10.10">
    <property type="entry name" value="Hexapeptide repeat proteins"/>
    <property type="match status" value="1"/>
</dbReference>
<evidence type="ECO:0000256" key="9">
    <source>
        <dbReference type="ARBA" id="ARBA00022842"/>
    </source>
</evidence>
<dbReference type="InterPro" id="IPR005882">
    <property type="entry name" value="Bifunctional_GlmU"/>
</dbReference>
<dbReference type="InterPro" id="IPR029044">
    <property type="entry name" value="Nucleotide-diphossugar_trans"/>
</dbReference>
<comment type="caution">
    <text evidence="21">The sequence shown here is derived from an EMBL/GenBank/DDBJ whole genome shotgun (WGS) entry which is preliminary data.</text>
</comment>
<keyword evidence="12 18" id="KW-0511">Multifunctional enzyme</keyword>
<dbReference type="PANTHER" id="PTHR43584">
    <property type="entry name" value="NUCLEOTIDYL TRANSFERASE"/>
    <property type="match status" value="1"/>
</dbReference>
<dbReference type="CDD" id="cd02540">
    <property type="entry name" value="GT2_GlmU_N_bac"/>
    <property type="match status" value="1"/>
</dbReference>
<comment type="pathway">
    <text evidence="18">Bacterial outer membrane biogenesis; LPS lipid A biosynthesis.</text>
</comment>
<keyword evidence="22" id="KW-1185">Reference proteome</keyword>
<name>A0A927ISH4_9HYPH</name>
<feature type="binding site" evidence="18">
    <location>
        <position position="389"/>
    </location>
    <ligand>
        <name>acetyl-CoA</name>
        <dbReference type="ChEBI" id="CHEBI:57288"/>
    </ligand>
</feature>
<dbReference type="GO" id="GO:0019134">
    <property type="term" value="F:glucosamine-1-phosphate N-acetyltransferase activity"/>
    <property type="evidence" value="ECO:0007669"/>
    <property type="project" value="UniProtKB-UniRule"/>
</dbReference>
<evidence type="ECO:0000256" key="12">
    <source>
        <dbReference type="ARBA" id="ARBA00023268"/>
    </source>
</evidence>
<dbReference type="GO" id="GO:0006048">
    <property type="term" value="P:UDP-N-acetylglucosamine biosynthetic process"/>
    <property type="evidence" value="ECO:0007669"/>
    <property type="project" value="InterPro"/>
</dbReference>
<keyword evidence="14 18" id="KW-0961">Cell wall biogenesis/degradation</keyword>
<feature type="binding site" evidence="18">
    <location>
        <position position="142"/>
    </location>
    <ligand>
        <name>UDP-N-acetyl-alpha-D-glucosamine</name>
        <dbReference type="ChEBI" id="CHEBI:57705"/>
    </ligand>
</feature>
<dbReference type="GO" id="GO:0016020">
    <property type="term" value="C:membrane"/>
    <property type="evidence" value="ECO:0007669"/>
    <property type="project" value="GOC"/>
</dbReference>
<dbReference type="GO" id="GO:0008360">
    <property type="term" value="P:regulation of cell shape"/>
    <property type="evidence" value="ECO:0007669"/>
    <property type="project" value="UniProtKB-KW"/>
</dbReference>
<feature type="binding site" evidence="18">
    <location>
        <position position="156"/>
    </location>
    <ligand>
        <name>UDP-N-acetyl-alpha-D-glucosamine</name>
        <dbReference type="ChEBI" id="CHEBI:57705"/>
    </ligand>
</feature>
<evidence type="ECO:0000256" key="15">
    <source>
        <dbReference type="ARBA" id="ARBA00048247"/>
    </source>
</evidence>
<dbReference type="EMBL" id="JACYFU010000001">
    <property type="protein sequence ID" value="MBD8064832.1"/>
    <property type="molecule type" value="Genomic_DNA"/>
</dbReference>
<feature type="binding site" evidence="18">
    <location>
        <position position="228"/>
    </location>
    <ligand>
        <name>Mg(2+)</name>
        <dbReference type="ChEBI" id="CHEBI:18420"/>
    </ligand>
</feature>
<evidence type="ECO:0000256" key="14">
    <source>
        <dbReference type="ARBA" id="ARBA00023316"/>
    </source>
</evidence>
<evidence type="ECO:0000256" key="1">
    <source>
        <dbReference type="ARBA" id="ARBA00004496"/>
    </source>
</evidence>
<evidence type="ECO:0000256" key="10">
    <source>
        <dbReference type="ARBA" id="ARBA00022960"/>
    </source>
</evidence>
<keyword evidence="7 18" id="KW-0479">Metal-binding</keyword>
<keyword evidence="9 18" id="KW-0460">Magnesium</keyword>
<feature type="active site" description="Proton acceptor" evidence="18">
    <location>
        <position position="347"/>
    </location>
</feature>
<organism evidence="21 22">
    <name type="scientific">Devosia oryzisoli</name>
    <dbReference type="NCBI Taxonomy" id="2774138"/>
    <lineage>
        <taxon>Bacteria</taxon>
        <taxon>Pseudomonadati</taxon>
        <taxon>Pseudomonadota</taxon>
        <taxon>Alphaproteobacteria</taxon>
        <taxon>Hyphomicrobiales</taxon>
        <taxon>Devosiaceae</taxon>
        <taxon>Devosia</taxon>
    </lineage>
</organism>
<feature type="binding site" evidence="18">
    <location>
        <position position="317"/>
    </location>
    <ligand>
        <name>UDP-N-acetyl-alpha-D-glucosamine</name>
        <dbReference type="ChEBI" id="CHEBI:57705"/>
    </ligand>
</feature>
<feature type="region of interest" description="Disordered" evidence="19">
    <location>
        <begin position="426"/>
        <end position="450"/>
    </location>
</feature>
<dbReference type="GO" id="GO:0005737">
    <property type="term" value="C:cytoplasm"/>
    <property type="evidence" value="ECO:0007669"/>
    <property type="project" value="UniProtKB-SubCell"/>
</dbReference>
<comment type="subcellular location">
    <subcellularLocation>
        <location evidence="1 18">Cytoplasm</location>
    </subcellularLocation>
</comment>
<comment type="pathway">
    <text evidence="18">Nucleotide-sugar biosynthesis; UDP-N-acetyl-alpha-D-glucosamine biosynthesis; N-acetyl-alpha-D-glucosamine 1-phosphate from alpha-D-glucosamine 6-phosphate (route II): step 2/2.</text>
</comment>
<dbReference type="GO" id="GO:0009252">
    <property type="term" value="P:peptidoglycan biosynthetic process"/>
    <property type="evidence" value="ECO:0007669"/>
    <property type="project" value="UniProtKB-UniRule"/>
</dbReference>
<evidence type="ECO:0000256" key="8">
    <source>
        <dbReference type="ARBA" id="ARBA00022737"/>
    </source>
</evidence>
<feature type="binding site" evidence="18">
    <location>
        <position position="23"/>
    </location>
    <ligand>
        <name>UDP-N-acetyl-alpha-D-glucosamine</name>
        <dbReference type="ChEBI" id="CHEBI:57705"/>
    </ligand>
</feature>
<comment type="pathway">
    <text evidence="18">Nucleotide-sugar biosynthesis; UDP-N-acetyl-alpha-D-glucosamine biosynthesis; UDP-N-acetyl-alpha-D-glucosamine from N-acetyl-alpha-D-glucosamine 1-phosphate: step 1/1.</text>
</comment>
<evidence type="ECO:0000256" key="2">
    <source>
        <dbReference type="ARBA" id="ARBA00007707"/>
    </source>
</evidence>
<keyword evidence="6 18" id="KW-0548">Nucleotidyltransferase</keyword>
<feature type="binding site" evidence="18">
    <location>
        <begin position="81"/>
        <end position="82"/>
    </location>
    <ligand>
        <name>UDP-N-acetyl-alpha-D-glucosamine</name>
        <dbReference type="ChEBI" id="CHEBI:57705"/>
    </ligand>
</feature>
<evidence type="ECO:0000256" key="5">
    <source>
        <dbReference type="ARBA" id="ARBA00022679"/>
    </source>
</evidence>
<feature type="binding site" evidence="18">
    <location>
        <position position="106"/>
    </location>
    <ligand>
        <name>Mg(2+)</name>
        <dbReference type="ChEBI" id="CHEBI:18420"/>
    </ligand>
</feature>
<dbReference type="NCBIfam" id="TIGR01173">
    <property type="entry name" value="glmU"/>
    <property type="match status" value="1"/>
</dbReference>
<dbReference type="InterPro" id="IPR050065">
    <property type="entry name" value="GlmU-like"/>
</dbReference>
<dbReference type="InterPro" id="IPR025877">
    <property type="entry name" value="MobA-like_NTP_Trfase"/>
</dbReference>
<dbReference type="HAMAP" id="MF_01631">
    <property type="entry name" value="GlmU"/>
    <property type="match status" value="1"/>
</dbReference>
<feature type="binding site" evidence="18">
    <location>
        <position position="228"/>
    </location>
    <ligand>
        <name>UDP-N-acetyl-alpha-D-glucosamine</name>
        <dbReference type="ChEBI" id="CHEBI:57705"/>
    </ligand>
</feature>
<keyword evidence="11 18" id="KW-0573">Peptidoglycan synthesis</keyword>
<evidence type="ECO:0000256" key="4">
    <source>
        <dbReference type="ARBA" id="ARBA00022490"/>
    </source>
</evidence>
<evidence type="ECO:0000256" key="6">
    <source>
        <dbReference type="ARBA" id="ARBA00022695"/>
    </source>
</evidence>
<dbReference type="InterPro" id="IPR001451">
    <property type="entry name" value="Hexapep"/>
</dbReference>
<feature type="region of interest" description="N-acetyltransferase" evidence="18">
    <location>
        <begin position="252"/>
        <end position="450"/>
    </location>
</feature>
<comment type="catalytic activity">
    <reaction evidence="16 18">
        <text>N-acetyl-alpha-D-glucosamine 1-phosphate + UTP + H(+) = UDP-N-acetyl-alpha-D-glucosamine + diphosphate</text>
        <dbReference type="Rhea" id="RHEA:13509"/>
        <dbReference type="ChEBI" id="CHEBI:15378"/>
        <dbReference type="ChEBI" id="CHEBI:33019"/>
        <dbReference type="ChEBI" id="CHEBI:46398"/>
        <dbReference type="ChEBI" id="CHEBI:57705"/>
        <dbReference type="ChEBI" id="CHEBI:57776"/>
        <dbReference type="EC" id="2.7.7.23"/>
    </reaction>
</comment>
<feature type="binding site" evidence="18">
    <location>
        <position position="361"/>
    </location>
    <ligand>
        <name>UDP-N-acetyl-alpha-D-glucosamine</name>
        <dbReference type="ChEBI" id="CHEBI:57705"/>
    </ligand>
</feature>
<keyword evidence="4 18" id="KW-0963">Cytoplasm</keyword>
<dbReference type="GO" id="GO:0000902">
    <property type="term" value="P:cell morphogenesis"/>
    <property type="evidence" value="ECO:0007669"/>
    <property type="project" value="UniProtKB-UniRule"/>
</dbReference>
<evidence type="ECO:0000313" key="22">
    <source>
        <dbReference type="Proteomes" id="UP000654108"/>
    </source>
</evidence>
<proteinExistence type="inferred from homology"/>
<dbReference type="Pfam" id="PF12804">
    <property type="entry name" value="NTP_transf_3"/>
    <property type="match status" value="1"/>
</dbReference>
<feature type="binding site" evidence="18">
    <location>
        <position position="171"/>
    </location>
    <ligand>
        <name>UDP-N-acetyl-alpha-D-glucosamine</name>
        <dbReference type="ChEBI" id="CHEBI:57705"/>
    </ligand>
</feature>
<keyword evidence="10 18" id="KW-0133">Cell shape</keyword>
<evidence type="ECO:0000313" key="21">
    <source>
        <dbReference type="EMBL" id="MBD8064832.1"/>
    </source>
</evidence>
<evidence type="ECO:0000256" key="19">
    <source>
        <dbReference type="SAM" id="MobiDB-lite"/>
    </source>
</evidence>
<comment type="catalytic activity">
    <reaction evidence="15 18">
        <text>alpha-D-glucosamine 1-phosphate + acetyl-CoA = N-acetyl-alpha-D-glucosamine 1-phosphate + CoA + H(+)</text>
        <dbReference type="Rhea" id="RHEA:13725"/>
        <dbReference type="ChEBI" id="CHEBI:15378"/>
        <dbReference type="ChEBI" id="CHEBI:57287"/>
        <dbReference type="ChEBI" id="CHEBI:57288"/>
        <dbReference type="ChEBI" id="CHEBI:57776"/>
        <dbReference type="ChEBI" id="CHEBI:58516"/>
        <dbReference type="EC" id="2.3.1.157"/>
    </reaction>
</comment>
<feature type="region of interest" description="Pyrophosphorylase" evidence="18">
    <location>
        <begin position="1"/>
        <end position="230"/>
    </location>
</feature>
<feature type="binding site" evidence="18">
    <location>
        <begin position="9"/>
        <end position="12"/>
    </location>
    <ligand>
        <name>UDP-N-acetyl-alpha-D-glucosamine</name>
        <dbReference type="ChEBI" id="CHEBI:57705"/>
    </ligand>
</feature>
<dbReference type="InterPro" id="IPR038009">
    <property type="entry name" value="GlmU_C_LbH"/>
</dbReference>
<evidence type="ECO:0000259" key="20">
    <source>
        <dbReference type="Pfam" id="PF12804"/>
    </source>
</evidence>
<keyword evidence="13 18" id="KW-0012">Acyltransferase</keyword>
<dbReference type="InterPro" id="IPR011004">
    <property type="entry name" value="Trimer_LpxA-like_sf"/>
</dbReference>